<organism evidence="3 4">
    <name type="scientific">Pseudocohnilembus persalinus</name>
    <name type="common">Ciliate</name>
    <dbReference type="NCBI Taxonomy" id="266149"/>
    <lineage>
        <taxon>Eukaryota</taxon>
        <taxon>Sar</taxon>
        <taxon>Alveolata</taxon>
        <taxon>Ciliophora</taxon>
        <taxon>Intramacronucleata</taxon>
        <taxon>Oligohymenophorea</taxon>
        <taxon>Scuticociliatia</taxon>
        <taxon>Philasterida</taxon>
        <taxon>Pseudocohnilembidae</taxon>
        <taxon>Pseudocohnilembus</taxon>
    </lineage>
</organism>
<sequence>MFNRIMVENIQNYSDKMKQSVTQQPLYSQNQQIKGNNDNYGDGIRNDDECDDNDNDNNNINNSNLKFTNIFDVYKNMNKKNDENQQKIINISKIEKQIACKDIQNNENVQNGLENYNDSDDDDNDNDNDDDYDEQDGEEFLIQSKIQSRINRPEEERKMLEEVDKCQEILKKQISESQNNSQLREQQKKVCCRTYFVQGENLPLENEIIEYKNFQWPLQDDVYVIDKLQKLICGMLNSKGGTVLIGVHDNSFNVLGLNLSANQQEDYKLFIQNQVLDNDQMGIFDPKISIIDTQIRIQFIPVMNQQKQWLLGKWILKLQIKPNQSQLVYTLHNQKQQDALKCFVRLDGLNRKLSGIQLKQFMYDKSNQFHSKSFQNIHECFTEPYYYGVLGCTFYEQLQENQKINSFQNHKNMRNNNQQQVAYYYNKNKNNKRQQLKENYFVNPNESKKQQQNNKQNKNSNNDLQKTNNLQIMKNKNINQQSQKQNKVSQNIKDLQSKQKIIQTQENNTSENNQQIEGSKNKIQKAKKKDRLYSDLWQ</sequence>
<dbReference type="Proteomes" id="UP000054937">
    <property type="component" value="Unassembled WGS sequence"/>
</dbReference>
<keyword evidence="4" id="KW-1185">Reference proteome</keyword>
<comment type="caution">
    <text evidence="3">The sequence shown here is derived from an EMBL/GenBank/DDBJ whole genome shotgun (WGS) entry which is preliminary data.</text>
</comment>
<evidence type="ECO:0000313" key="3">
    <source>
        <dbReference type="EMBL" id="KRW99643.1"/>
    </source>
</evidence>
<feature type="compositionally biased region" description="Low complexity" evidence="1">
    <location>
        <begin position="504"/>
        <end position="515"/>
    </location>
</feature>
<feature type="region of interest" description="Disordered" evidence="1">
    <location>
        <begin position="22"/>
        <end position="63"/>
    </location>
</feature>
<feature type="compositionally biased region" description="Acidic residues" evidence="1">
    <location>
        <begin position="117"/>
        <end position="134"/>
    </location>
</feature>
<proteinExistence type="predicted"/>
<evidence type="ECO:0000259" key="2">
    <source>
        <dbReference type="Pfam" id="PF04326"/>
    </source>
</evidence>
<accession>A0A0V0QBY1</accession>
<name>A0A0V0QBY1_PSEPJ</name>
<dbReference type="InterPro" id="IPR007421">
    <property type="entry name" value="Schlafen_AlbA_2_dom"/>
</dbReference>
<evidence type="ECO:0000256" key="1">
    <source>
        <dbReference type="SAM" id="MobiDB-lite"/>
    </source>
</evidence>
<dbReference type="Pfam" id="PF04326">
    <property type="entry name" value="SLFN_AlbA_2"/>
    <property type="match status" value="1"/>
</dbReference>
<feature type="compositionally biased region" description="Polar residues" evidence="1">
    <location>
        <begin position="22"/>
        <end position="39"/>
    </location>
</feature>
<dbReference type="InParanoid" id="A0A0V0QBY1"/>
<feature type="region of interest" description="Disordered" evidence="1">
    <location>
        <begin position="477"/>
        <end position="496"/>
    </location>
</feature>
<dbReference type="Gene3D" id="3.30.950.30">
    <property type="entry name" value="Schlafen, AAA domain"/>
    <property type="match status" value="1"/>
</dbReference>
<feature type="region of interest" description="Disordered" evidence="1">
    <location>
        <begin position="504"/>
        <end position="538"/>
    </location>
</feature>
<dbReference type="AlphaFoldDB" id="A0A0V0QBY1"/>
<gene>
    <name evidence="3" type="ORF">PPERSA_03444</name>
</gene>
<dbReference type="EMBL" id="LDAU01000205">
    <property type="protein sequence ID" value="KRW99643.1"/>
    <property type="molecule type" value="Genomic_DNA"/>
</dbReference>
<feature type="region of interest" description="Disordered" evidence="1">
    <location>
        <begin position="110"/>
        <end position="134"/>
    </location>
</feature>
<evidence type="ECO:0000313" key="4">
    <source>
        <dbReference type="Proteomes" id="UP000054937"/>
    </source>
</evidence>
<feature type="domain" description="Schlafen AlbA-2" evidence="2">
    <location>
        <begin position="205"/>
        <end position="353"/>
    </location>
</feature>
<dbReference type="InterPro" id="IPR038461">
    <property type="entry name" value="Schlafen_AlbA_2_dom_sf"/>
</dbReference>
<feature type="compositionally biased region" description="Low complexity" evidence="1">
    <location>
        <begin position="477"/>
        <end position="493"/>
    </location>
</feature>
<protein>
    <recommendedName>
        <fullName evidence="2">Schlafen AlbA-2 domain-containing protein</fullName>
    </recommendedName>
</protein>
<dbReference type="OrthoDB" id="285690at2759"/>
<reference evidence="3 4" key="1">
    <citation type="journal article" date="2015" name="Sci. Rep.">
        <title>Genome of the facultative scuticociliatosis pathogen Pseudocohnilembus persalinus provides insight into its virulence through horizontal gene transfer.</title>
        <authorList>
            <person name="Xiong J."/>
            <person name="Wang G."/>
            <person name="Cheng J."/>
            <person name="Tian M."/>
            <person name="Pan X."/>
            <person name="Warren A."/>
            <person name="Jiang C."/>
            <person name="Yuan D."/>
            <person name="Miao W."/>
        </authorList>
    </citation>
    <scope>NUCLEOTIDE SEQUENCE [LARGE SCALE GENOMIC DNA]</scope>
    <source>
        <strain evidence="3">36N120E</strain>
    </source>
</reference>